<dbReference type="EMBL" id="UOFC01000127">
    <property type="protein sequence ID" value="VAW47126.1"/>
    <property type="molecule type" value="Genomic_DNA"/>
</dbReference>
<dbReference type="InterPro" id="IPR007922">
    <property type="entry name" value="DciA-like"/>
</dbReference>
<reference evidence="1" key="1">
    <citation type="submission" date="2018-06" db="EMBL/GenBank/DDBJ databases">
        <authorList>
            <person name="Zhirakovskaya E."/>
        </authorList>
    </citation>
    <scope>NUCLEOTIDE SEQUENCE</scope>
</reference>
<proteinExistence type="predicted"/>
<name>A0A3B0WS56_9ZZZZ</name>
<dbReference type="Pfam" id="PF05258">
    <property type="entry name" value="DciA"/>
    <property type="match status" value="1"/>
</dbReference>
<protein>
    <recommendedName>
        <fullName evidence="2">Zn-ribbon-containing, possibly RNA-binding protein and truncated derivatives</fullName>
    </recommendedName>
</protein>
<dbReference type="AlphaFoldDB" id="A0A3B0WS56"/>
<organism evidence="1">
    <name type="scientific">hydrothermal vent metagenome</name>
    <dbReference type="NCBI Taxonomy" id="652676"/>
    <lineage>
        <taxon>unclassified sequences</taxon>
        <taxon>metagenomes</taxon>
        <taxon>ecological metagenomes</taxon>
    </lineage>
</organism>
<sequence>MKPLLNQANGALNNLLENAQLYQALLDVGQDTLPNTLKPHLIGVSFEQYTLILQLDESIWATQLRFYEPTLLGIFQEHFPHLELNNVKIKILPQPQEPKKKRHTISYPSDQDALEMLQIGEHIESDGLKQALQKLSLRAKKKPL</sequence>
<evidence type="ECO:0000313" key="1">
    <source>
        <dbReference type="EMBL" id="VAW47126.1"/>
    </source>
</evidence>
<gene>
    <name evidence="1" type="ORF">MNBD_GAMMA03-144</name>
</gene>
<evidence type="ECO:0008006" key="2">
    <source>
        <dbReference type="Google" id="ProtNLM"/>
    </source>
</evidence>
<accession>A0A3B0WS56</accession>